<dbReference type="Gene3D" id="2.30.30.830">
    <property type="match status" value="1"/>
</dbReference>
<evidence type="ECO:0000313" key="2">
    <source>
        <dbReference type="Proteomes" id="UP000243063"/>
    </source>
</evidence>
<reference evidence="2" key="1">
    <citation type="submission" date="2016-10" db="EMBL/GenBank/DDBJ databases">
        <authorList>
            <person name="Varghese N."/>
            <person name="Submissions S."/>
        </authorList>
    </citation>
    <scope>NUCLEOTIDE SEQUENCE [LARGE SCALE GENOMIC DNA]</scope>
    <source>
        <strain evidence="2">CCTCC 2012022</strain>
    </source>
</reference>
<sequence>MLLGACLVPLLSACGDGDVADLQAYMDEVRARPSGRVEAVPQFAPYEAFTYNAGALRSPFLPLQRFATQQKAQDGSLVRPDETRQKQPLEAFDIDTLQMVGLLANRQRTFALVASAAGVQRVAVGDYLGRSHGRVVAIHADRIELREIVPDGNDGWLERPRILPLKDGAPAAGDA</sequence>
<proteinExistence type="predicted"/>
<name>A0A1H2G5C8_9GAMM</name>
<gene>
    <name evidence="1" type="ORF">SAMN05216580_1600</name>
</gene>
<dbReference type="PIRSF" id="PIRSF016481">
    <property type="entry name" value="Pilus_assembly_PilP"/>
    <property type="match status" value="1"/>
</dbReference>
<organism evidence="1 2">
    <name type="scientific">Geopseudomonas guangdongensis</name>
    <dbReference type="NCBI Taxonomy" id="1245526"/>
    <lineage>
        <taxon>Bacteria</taxon>
        <taxon>Pseudomonadati</taxon>
        <taxon>Pseudomonadota</taxon>
        <taxon>Gammaproteobacteria</taxon>
        <taxon>Pseudomonadales</taxon>
        <taxon>Pseudomonadaceae</taxon>
        <taxon>Geopseudomonas</taxon>
    </lineage>
</organism>
<dbReference type="EMBL" id="LT629780">
    <property type="protein sequence ID" value="SDU14802.1"/>
    <property type="molecule type" value="Genomic_DNA"/>
</dbReference>
<dbReference type="STRING" id="1245526.SAMN05216580_1600"/>
<dbReference type="AlphaFoldDB" id="A0A1H2G5C8"/>
<dbReference type="Proteomes" id="UP000243063">
    <property type="component" value="Chromosome I"/>
</dbReference>
<dbReference type="InterPro" id="IPR007446">
    <property type="entry name" value="PilP"/>
</dbReference>
<dbReference type="Pfam" id="PF04351">
    <property type="entry name" value="PilP"/>
    <property type="match status" value="1"/>
</dbReference>
<accession>A0A1H2G5C8</accession>
<protein>
    <submittedName>
        <fullName evidence="1">Type IV pilus assembly protein PilP</fullName>
    </submittedName>
</protein>
<keyword evidence="2" id="KW-1185">Reference proteome</keyword>
<evidence type="ECO:0000313" key="1">
    <source>
        <dbReference type="EMBL" id="SDU14802.1"/>
    </source>
</evidence>